<dbReference type="GO" id="GO:0019843">
    <property type="term" value="F:rRNA binding"/>
    <property type="evidence" value="ECO:0007669"/>
    <property type="project" value="UniProtKB-KW"/>
</dbReference>
<evidence type="ECO:0000256" key="2">
    <source>
        <dbReference type="ARBA" id="ARBA00022517"/>
    </source>
</evidence>
<feature type="binding site" evidence="10">
    <location>
        <position position="270"/>
    </location>
    <ligand>
        <name>Zn(2+)</name>
        <dbReference type="ChEBI" id="CHEBI:29105"/>
    </ligand>
</feature>
<dbReference type="InterPro" id="IPR010914">
    <property type="entry name" value="RsgA_GTPase_dom"/>
</dbReference>
<comment type="subunit">
    <text evidence="10">Monomer. Associates with 30S ribosomal subunit, binds 16S rRNA.</text>
</comment>
<dbReference type="PROSITE" id="PS51721">
    <property type="entry name" value="G_CP"/>
    <property type="match status" value="1"/>
</dbReference>
<evidence type="ECO:0000313" key="15">
    <source>
        <dbReference type="Proteomes" id="UP000241362"/>
    </source>
</evidence>
<sequence>MSFHSLAGLGWSARFARQLTGDETPARISAIHRDRIEAFSPQGPLTLRCADTGLLAVGDWVVHDGARVTRCLDRATAVHRRAAGQPARDQLIAANVDTLAIVTSCNADFNAARLERYLAVALAAGALPLVVLTKADLVPDAESWRRQAERLSPLLTALAVDATDPEDVARLAPWCRDGQTLALVGSSGVGKTTLQNALTGDAAATQGIREDDAKGRHTTTARALRPTRFGGWLIDTPGMRELGLAGAAEGIDTLFEDVADLAARCRFADCRHEAEPGCAVQAALAEGRLDPGRLARWEKLKREDRHNSESLHQAHDRQRRTDRLYDQGRARSAAKRRGWD</sequence>
<name>A0A2T4JEN8_FUSBL</name>
<comment type="cofactor">
    <cofactor evidence="10">
        <name>Zn(2+)</name>
        <dbReference type="ChEBI" id="CHEBI:29105"/>
    </cofactor>
    <text evidence="10">Binds 1 zinc ion per subunit.</text>
</comment>
<feature type="binding site" evidence="10">
    <location>
        <position position="265"/>
    </location>
    <ligand>
        <name>Zn(2+)</name>
        <dbReference type="ChEBI" id="CHEBI:29105"/>
    </ligand>
</feature>
<comment type="subcellular location">
    <subcellularLocation>
        <location evidence="10">Cytoplasm</location>
    </subcellularLocation>
</comment>
<dbReference type="RefSeq" id="WP_107671550.1">
    <property type="nucleotide sequence ID" value="NZ_PZKE01000001.1"/>
</dbReference>
<keyword evidence="6 10" id="KW-0378">Hydrolase</keyword>
<dbReference type="GO" id="GO:0003924">
    <property type="term" value="F:GTPase activity"/>
    <property type="evidence" value="ECO:0007669"/>
    <property type="project" value="UniProtKB-UniRule"/>
</dbReference>
<feature type="binding site" evidence="10">
    <location>
        <position position="272"/>
    </location>
    <ligand>
        <name>Zn(2+)</name>
        <dbReference type="ChEBI" id="CHEBI:29105"/>
    </ligand>
</feature>
<evidence type="ECO:0000313" key="14">
    <source>
        <dbReference type="EMBL" id="PTE16385.1"/>
    </source>
</evidence>
<evidence type="ECO:0000256" key="6">
    <source>
        <dbReference type="ARBA" id="ARBA00022801"/>
    </source>
</evidence>
<dbReference type="GO" id="GO:0046872">
    <property type="term" value="F:metal ion binding"/>
    <property type="evidence" value="ECO:0007669"/>
    <property type="project" value="UniProtKB-KW"/>
</dbReference>
<dbReference type="PANTHER" id="PTHR32120">
    <property type="entry name" value="SMALL RIBOSOMAL SUBUNIT BIOGENESIS GTPASE RSGA"/>
    <property type="match status" value="1"/>
</dbReference>
<keyword evidence="2 10" id="KW-0690">Ribosome biogenesis</keyword>
<dbReference type="SUPFAM" id="SSF52540">
    <property type="entry name" value="P-loop containing nucleoside triphosphate hydrolases"/>
    <property type="match status" value="1"/>
</dbReference>
<dbReference type="Gene3D" id="1.10.40.50">
    <property type="entry name" value="Probable gtpase engc, domain 3"/>
    <property type="match status" value="1"/>
</dbReference>
<keyword evidence="8 10" id="KW-0694">RNA-binding</keyword>
<evidence type="ECO:0000256" key="7">
    <source>
        <dbReference type="ARBA" id="ARBA00022833"/>
    </source>
</evidence>
<evidence type="ECO:0000259" key="13">
    <source>
        <dbReference type="PROSITE" id="PS51721"/>
    </source>
</evidence>
<keyword evidence="7 10" id="KW-0862">Zinc</keyword>
<feature type="binding site" evidence="10">
    <location>
        <begin position="185"/>
        <end position="193"/>
    </location>
    <ligand>
        <name>GTP</name>
        <dbReference type="ChEBI" id="CHEBI:37565"/>
    </ligand>
</feature>
<dbReference type="PANTHER" id="PTHR32120:SF10">
    <property type="entry name" value="SMALL RIBOSOMAL SUBUNIT BIOGENESIS GTPASE RSGA"/>
    <property type="match status" value="1"/>
</dbReference>
<dbReference type="GO" id="GO:0005737">
    <property type="term" value="C:cytoplasm"/>
    <property type="evidence" value="ECO:0007669"/>
    <property type="project" value="UniProtKB-SubCell"/>
</dbReference>
<dbReference type="EC" id="3.6.1.-" evidence="10"/>
<evidence type="ECO:0000256" key="9">
    <source>
        <dbReference type="ARBA" id="ARBA00023134"/>
    </source>
</evidence>
<dbReference type="HAMAP" id="MF_01820">
    <property type="entry name" value="GTPase_RsgA"/>
    <property type="match status" value="1"/>
</dbReference>
<accession>A0A2T4JEN8</accession>
<dbReference type="Proteomes" id="UP000241362">
    <property type="component" value="Unassembled WGS sequence"/>
</dbReference>
<proteinExistence type="inferred from homology"/>
<dbReference type="InterPro" id="IPR027417">
    <property type="entry name" value="P-loop_NTPase"/>
</dbReference>
<keyword evidence="1 10" id="KW-0963">Cytoplasm</keyword>
<evidence type="ECO:0000256" key="5">
    <source>
        <dbReference type="ARBA" id="ARBA00022741"/>
    </source>
</evidence>
<keyword evidence="5 10" id="KW-0547">Nucleotide-binding</keyword>
<feature type="binding site" evidence="10">
    <location>
        <position position="278"/>
    </location>
    <ligand>
        <name>Zn(2+)</name>
        <dbReference type="ChEBI" id="CHEBI:29105"/>
    </ligand>
</feature>
<dbReference type="PROSITE" id="PS50936">
    <property type="entry name" value="ENGC_GTPASE"/>
    <property type="match status" value="1"/>
</dbReference>
<keyword evidence="3 10" id="KW-0479">Metal-binding</keyword>
<feature type="domain" description="EngC GTPase" evidence="12">
    <location>
        <begin position="94"/>
        <end position="240"/>
    </location>
</feature>
<dbReference type="Gene3D" id="3.40.50.300">
    <property type="entry name" value="P-loop containing nucleotide triphosphate hydrolases"/>
    <property type="match status" value="1"/>
</dbReference>
<keyword evidence="9 10" id="KW-0342">GTP-binding</keyword>
<organism evidence="14 15">
    <name type="scientific">Fuscovulum blasticum DSM 2131</name>
    <dbReference type="NCBI Taxonomy" id="1188250"/>
    <lineage>
        <taxon>Bacteria</taxon>
        <taxon>Pseudomonadati</taxon>
        <taxon>Pseudomonadota</taxon>
        <taxon>Alphaproteobacteria</taxon>
        <taxon>Rhodobacterales</taxon>
        <taxon>Paracoccaceae</taxon>
        <taxon>Pseudogemmobacter</taxon>
    </lineage>
</organism>
<dbReference type="CDD" id="cd01854">
    <property type="entry name" value="YjeQ_EngC"/>
    <property type="match status" value="1"/>
</dbReference>
<dbReference type="AlphaFoldDB" id="A0A2T4JEN8"/>
<comment type="function">
    <text evidence="10">One of several proteins that assist in the late maturation steps of the functional core of the 30S ribosomal subunit. Helps release RbfA from mature subunits. May play a role in the assembly of ribosomal proteins into the subunit. Circularly permuted GTPase that catalyzes slow GTP hydrolysis, GTPase activity is stimulated by the 30S ribosomal subunit.</text>
</comment>
<gene>
    <name evidence="10 14" type="primary">rsgA</name>
    <name evidence="14" type="ORF">C5F44_00540</name>
</gene>
<dbReference type="GO" id="GO:0042274">
    <property type="term" value="P:ribosomal small subunit biogenesis"/>
    <property type="evidence" value="ECO:0007669"/>
    <property type="project" value="UniProtKB-UniRule"/>
</dbReference>
<feature type="region of interest" description="Disordered" evidence="11">
    <location>
        <begin position="301"/>
        <end position="340"/>
    </location>
</feature>
<keyword evidence="4 10" id="KW-0699">rRNA-binding</keyword>
<keyword evidence="15" id="KW-1185">Reference proteome</keyword>
<evidence type="ECO:0000256" key="1">
    <source>
        <dbReference type="ARBA" id="ARBA00022490"/>
    </source>
</evidence>
<evidence type="ECO:0000256" key="11">
    <source>
        <dbReference type="SAM" id="MobiDB-lite"/>
    </source>
</evidence>
<comment type="similarity">
    <text evidence="10">Belongs to the TRAFAC class YlqF/YawG GTPase family. RsgA subfamily.</text>
</comment>
<dbReference type="Pfam" id="PF03193">
    <property type="entry name" value="RsgA_GTPase"/>
    <property type="match status" value="1"/>
</dbReference>
<protein>
    <recommendedName>
        <fullName evidence="10">Small ribosomal subunit biogenesis GTPase RsgA</fullName>
        <ecNumber evidence="10">3.6.1.-</ecNumber>
    </recommendedName>
</protein>
<feature type="compositionally biased region" description="Basic and acidic residues" evidence="11">
    <location>
        <begin position="301"/>
        <end position="329"/>
    </location>
</feature>
<dbReference type="InterPro" id="IPR004881">
    <property type="entry name" value="Ribosome_biogen_GTPase_RsgA"/>
</dbReference>
<evidence type="ECO:0000256" key="10">
    <source>
        <dbReference type="HAMAP-Rule" id="MF_01820"/>
    </source>
</evidence>
<feature type="binding site" evidence="10">
    <location>
        <begin position="133"/>
        <end position="136"/>
    </location>
    <ligand>
        <name>GTP</name>
        <dbReference type="ChEBI" id="CHEBI:37565"/>
    </ligand>
</feature>
<evidence type="ECO:0000259" key="12">
    <source>
        <dbReference type="PROSITE" id="PS50936"/>
    </source>
</evidence>
<dbReference type="InterPro" id="IPR030378">
    <property type="entry name" value="G_CP_dom"/>
</dbReference>
<feature type="domain" description="CP-type G" evidence="13">
    <location>
        <begin position="88"/>
        <end position="242"/>
    </location>
</feature>
<comment type="caution">
    <text evidence="14">The sequence shown here is derived from an EMBL/GenBank/DDBJ whole genome shotgun (WGS) entry which is preliminary data.</text>
</comment>
<evidence type="ECO:0000256" key="4">
    <source>
        <dbReference type="ARBA" id="ARBA00022730"/>
    </source>
</evidence>
<dbReference type="EMBL" id="PZKE01000001">
    <property type="protein sequence ID" value="PTE16385.1"/>
    <property type="molecule type" value="Genomic_DNA"/>
</dbReference>
<evidence type="ECO:0000256" key="8">
    <source>
        <dbReference type="ARBA" id="ARBA00022884"/>
    </source>
</evidence>
<dbReference type="GO" id="GO:0005525">
    <property type="term" value="F:GTP binding"/>
    <property type="evidence" value="ECO:0007669"/>
    <property type="project" value="UniProtKB-UniRule"/>
</dbReference>
<dbReference type="NCBIfam" id="TIGR00157">
    <property type="entry name" value="ribosome small subunit-dependent GTPase A"/>
    <property type="match status" value="1"/>
</dbReference>
<reference evidence="14 15" key="1">
    <citation type="submission" date="2018-03" db="EMBL/GenBank/DDBJ databases">
        <title>Rhodobacter blasticus.</title>
        <authorList>
            <person name="Meyer T.E."/>
            <person name="Miller S."/>
            <person name="Lodha T."/>
            <person name="Gandham S."/>
            <person name="Chintalapati S."/>
            <person name="Chintalapati V.R."/>
        </authorList>
    </citation>
    <scope>NUCLEOTIDE SEQUENCE [LARGE SCALE GENOMIC DNA]</scope>
    <source>
        <strain evidence="14 15">DSM 2131</strain>
    </source>
</reference>
<evidence type="ECO:0000256" key="3">
    <source>
        <dbReference type="ARBA" id="ARBA00022723"/>
    </source>
</evidence>